<keyword evidence="1" id="KW-0732">Signal</keyword>
<evidence type="ECO:0008006" key="4">
    <source>
        <dbReference type="Google" id="ProtNLM"/>
    </source>
</evidence>
<evidence type="ECO:0000313" key="2">
    <source>
        <dbReference type="EMBL" id="KAK2021583.1"/>
    </source>
</evidence>
<evidence type="ECO:0000256" key="1">
    <source>
        <dbReference type="SAM" id="SignalP"/>
    </source>
</evidence>
<accession>A0AAD9LXA0</accession>
<keyword evidence="3" id="KW-1185">Reference proteome</keyword>
<reference evidence="2" key="1">
    <citation type="submission" date="2021-06" db="EMBL/GenBank/DDBJ databases">
        <title>Comparative genomics, transcriptomics and evolutionary studies reveal genomic signatures of adaptation to plant cell wall in hemibiotrophic fungi.</title>
        <authorList>
            <consortium name="DOE Joint Genome Institute"/>
            <person name="Baroncelli R."/>
            <person name="Diaz J.F."/>
            <person name="Benocci T."/>
            <person name="Peng M."/>
            <person name="Battaglia E."/>
            <person name="Haridas S."/>
            <person name="Andreopoulos W."/>
            <person name="Labutti K."/>
            <person name="Pangilinan J."/>
            <person name="Floch G.L."/>
            <person name="Makela M.R."/>
            <person name="Henrissat B."/>
            <person name="Grigoriev I.V."/>
            <person name="Crouch J.A."/>
            <person name="De Vries R.P."/>
            <person name="Sukno S.A."/>
            <person name="Thon M.R."/>
        </authorList>
    </citation>
    <scope>NUCLEOTIDE SEQUENCE</scope>
    <source>
        <strain evidence="2">MAFF235873</strain>
    </source>
</reference>
<feature type="chain" id="PRO_5042104504" description="Cyanovirin-N domain-containing protein" evidence="1">
    <location>
        <begin position="25"/>
        <end position="118"/>
    </location>
</feature>
<name>A0AAD9LXA0_9PEZI</name>
<gene>
    <name evidence="2" type="ORF">LX32DRAFT_646310</name>
</gene>
<proteinExistence type="predicted"/>
<evidence type="ECO:0000313" key="3">
    <source>
        <dbReference type="Proteomes" id="UP001232148"/>
    </source>
</evidence>
<dbReference type="EMBL" id="MU843093">
    <property type="protein sequence ID" value="KAK2021583.1"/>
    <property type="molecule type" value="Genomic_DNA"/>
</dbReference>
<sequence>MKTSITKALVITLAATVKVAKACADYSQCRCTMADGSINATITTQACALYHKAAGLDGTSGFGLTPALDDDNVVWCVDGDVDDGKRHTYVDNCKMREFCTQAGATGNDSLCRVKVPQP</sequence>
<dbReference type="AlphaFoldDB" id="A0AAD9LXA0"/>
<comment type="caution">
    <text evidence="2">The sequence shown here is derived from an EMBL/GenBank/DDBJ whole genome shotgun (WGS) entry which is preliminary data.</text>
</comment>
<organism evidence="2 3">
    <name type="scientific">Colletotrichum zoysiae</name>
    <dbReference type="NCBI Taxonomy" id="1216348"/>
    <lineage>
        <taxon>Eukaryota</taxon>
        <taxon>Fungi</taxon>
        <taxon>Dikarya</taxon>
        <taxon>Ascomycota</taxon>
        <taxon>Pezizomycotina</taxon>
        <taxon>Sordariomycetes</taxon>
        <taxon>Hypocreomycetidae</taxon>
        <taxon>Glomerellales</taxon>
        <taxon>Glomerellaceae</taxon>
        <taxon>Colletotrichum</taxon>
        <taxon>Colletotrichum graminicola species complex</taxon>
    </lineage>
</organism>
<protein>
    <recommendedName>
        <fullName evidence="4">Cyanovirin-N domain-containing protein</fullName>
    </recommendedName>
</protein>
<feature type="signal peptide" evidence="1">
    <location>
        <begin position="1"/>
        <end position="24"/>
    </location>
</feature>
<dbReference type="Proteomes" id="UP001232148">
    <property type="component" value="Unassembled WGS sequence"/>
</dbReference>